<dbReference type="PROSITE" id="PS00018">
    <property type="entry name" value="EF_HAND_1"/>
    <property type="match status" value="1"/>
</dbReference>
<dbReference type="InterPro" id="IPR002105">
    <property type="entry name" value="Dockerin_1_rpt"/>
</dbReference>
<dbReference type="PROSITE" id="PS51766">
    <property type="entry name" value="DOCKERIN"/>
    <property type="match status" value="1"/>
</dbReference>
<gene>
    <name evidence="2" type="ORF">IAD19_02495</name>
</gene>
<dbReference type="Proteomes" id="UP000824082">
    <property type="component" value="Unassembled WGS sequence"/>
</dbReference>
<dbReference type="Pfam" id="PF18998">
    <property type="entry name" value="Flg_new_2"/>
    <property type="match status" value="1"/>
</dbReference>
<dbReference type="Gene3D" id="1.10.1330.10">
    <property type="entry name" value="Dockerin domain"/>
    <property type="match status" value="1"/>
</dbReference>
<sequence length="167" mass="18334">MDADDGGGNYDRTVYWYHKEFTVTQEMQGKRIYLEFLGVNTKADASSVPGGTLVTLTATPDQGYYLKEWRVLSGTVTIQNNRFIMPDEDVVIQAVFEEGLSDANIPGDVNRDGIVDVLDVMTLAQIVVGKTTPAEGVTQEIMDLNGDHSVNVLDVMYLAQIAAGRLQ</sequence>
<evidence type="ECO:0000313" key="2">
    <source>
        <dbReference type="EMBL" id="HIU41403.1"/>
    </source>
</evidence>
<proteinExistence type="predicted"/>
<dbReference type="GO" id="GO:0004553">
    <property type="term" value="F:hydrolase activity, hydrolyzing O-glycosyl compounds"/>
    <property type="evidence" value="ECO:0007669"/>
    <property type="project" value="InterPro"/>
</dbReference>
<dbReference type="InterPro" id="IPR018247">
    <property type="entry name" value="EF_Hand_1_Ca_BS"/>
</dbReference>
<dbReference type="Gene3D" id="2.60.120.260">
    <property type="entry name" value="Galactose-binding domain-like"/>
    <property type="match status" value="1"/>
</dbReference>
<reference evidence="2" key="2">
    <citation type="journal article" date="2021" name="PeerJ">
        <title>Extensive microbial diversity within the chicken gut microbiome revealed by metagenomics and culture.</title>
        <authorList>
            <person name="Gilroy R."/>
            <person name="Ravi A."/>
            <person name="Getino M."/>
            <person name="Pursley I."/>
            <person name="Horton D.L."/>
            <person name="Alikhan N.F."/>
            <person name="Baker D."/>
            <person name="Gharbi K."/>
            <person name="Hall N."/>
            <person name="Watson M."/>
            <person name="Adriaenssens E.M."/>
            <person name="Foster-Nyarko E."/>
            <person name="Jarju S."/>
            <person name="Secka A."/>
            <person name="Antonio M."/>
            <person name="Oren A."/>
            <person name="Chaudhuri R.R."/>
            <person name="La Ragione R."/>
            <person name="Hildebrand F."/>
            <person name="Pallen M.J."/>
        </authorList>
    </citation>
    <scope>NUCLEOTIDE SEQUENCE</scope>
    <source>
        <strain evidence="2">4509</strain>
    </source>
</reference>
<accession>A0A9D1IQF6</accession>
<comment type="caution">
    <text evidence="2">The sequence shown here is derived from an EMBL/GenBank/DDBJ whole genome shotgun (WGS) entry which is preliminary data.</text>
</comment>
<dbReference type="SUPFAM" id="SSF63446">
    <property type="entry name" value="Type I dockerin domain"/>
    <property type="match status" value="1"/>
</dbReference>
<dbReference type="GO" id="GO:0000272">
    <property type="term" value="P:polysaccharide catabolic process"/>
    <property type="evidence" value="ECO:0007669"/>
    <property type="project" value="InterPro"/>
</dbReference>
<dbReference type="SUPFAM" id="SSF49785">
    <property type="entry name" value="Galactose-binding domain-like"/>
    <property type="match status" value="1"/>
</dbReference>
<dbReference type="CDD" id="cd14256">
    <property type="entry name" value="Dockerin_I"/>
    <property type="match status" value="1"/>
</dbReference>
<name>A0A9D1IQF6_9FIRM</name>
<dbReference type="Pfam" id="PF00404">
    <property type="entry name" value="Dockerin_1"/>
    <property type="match status" value="1"/>
</dbReference>
<dbReference type="InterPro" id="IPR008979">
    <property type="entry name" value="Galactose-bd-like_sf"/>
</dbReference>
<evidence type="ECO:0000313" key="3">
    <source>
        <dbReference type="Proteomes" id="UP000824082"/>
    </source>
</evidence>
<evidence type="ECO:0000259" key="1">
    <source>
        <dbReference type="PROSITE" id="PS51766"/>
    </source>
</evidence>
<dbReference type="InterPro" id="IPR044060">
    <property type="entry name" value="Bacterial_rp_domain"/>
</dbReference>
<reference evidence="2" key="1">
    <citation type="submission" date="2020-10" db="EMBL/GenBank/DDBJ databases">
        <authorList>
            <person name="Gilroy R."/>
        </authorList>
    </citation>
    <scope>NUCLEOTIDE SEQUENCE</scope>
    <source>
        <strain evidence="2">4509</strain>
    </source>
</reference>
<dbReference type="AlphaFoldDB" id="A0A9D1IQF6"/>
<dbReference type="InterPro" id="IPR036439">
    <property type="entry name" value="Dockerin_dom_sf"/>
</dbReference>
<dbReference type="InterPro" id="IPR016134">
    <property type="entry name" value="Dockerin_dom"/>
</dbReference>
<feature type="domain" description="Dockerin" evidence="1">
    <location>
        <begin position="102"/>
        <end position="167"/>
    </location>
</feature>
<protein>
    <submittedName>
        <fullName evidence="2">Dockerin type I repeat-containing protein</fullName>
    </submittedName>
</protein>
<organism evidence="2 3">
    <name type="scientific">Candidatus Egerieicola faecale</name>
    <dbReference type="NCBI Taxonomy" id="2840774"/>
    <lineage>
        <taxon>Bacteria</taxon>
        <taxon>Bacillati</taxon>
        <taxon>Bacillota</taxon>
        <taxon>Clostridia</taxon>
        <taxon>Eubacteriales</taxon>
        <taxon>Oscillospiraceae</taxon>
        <taxon>Oscillospiraceae incertae sedis</taxon>
        <taxon>Candidatus Egerieicola</taxon>
    </lineage>
</organism>
<dbReference type="EMBL" id="DVMX01000045">
    <property type="protein sequence ID" value="HIU41403.1"/>
    <property type="molecule type" value="Genomic_DNA"/>
</dbReference>